<evidence type="ECO:0000256" key="4">
    <source>
        <dbReference type="ARBA" id="ARBA00022679"/>
    </source>
</evidence>
<comment type="caution">
    <text evidence="9">The sequence shown here is derived from an EMBL/GenBank/DDBJ whole genome shotgun (WGS) entry which is preliminary data.</text>
</comment>
<dbReference type="GO" id="GO:0005886">
    <property type="term" value="C:plasma membrane"/>
    <property type="evidence" value="ECO:0007669"/>
    <property type="project" value="UniProtKB-SubCell"/>
</dbReference>
<dbReference type="PANTHER" id="PTHR33908:SF11">
    <property type="entry name" value="MEMBRANE PROTEIN"/>
    <property type="match status" value="1"/>
</dbReference>
<keyword evidence="5 8" id="KW-0812">Transmembrane</keyword>
<proteinExistence type="predicted"/>
<keyword evidence="4" id="KW-0808">Transferase</keyword>
<gene>
    <name evidence="9" type="ORF">HLUCCA11_02615</name>
</gene>
<name>A0A0P8C6F6_9CYAN</name>
<feature type="transmembrane region" description="Helical" evidence="8">
    <location>
        <begin position="140"/>
        <end position="161"/>
    </location>
</feature>
<feature type="transmembrane region" description="Helical" evidence="8">
    <location>
        <begin position="312"/>
        <end position="331"/>
    </location>
</feature>
<dbReference type="GO" id="GO:0016763">
    <property type="term" value="F:pentosyltransferase activity"/>
    <property type="evidence" value="ECO:0007669"/>
    <property type="project" value="TreeGrafter"/>
</dbReference>
<evidence type="ECO:0000256" key="8">
    <source>
        <dbReference type="SAM" id="Phobius"/>
    </source>
</evidence>
<dbReference type="PATRIC" id="fig|1666911.3.peg.1763"/>
<keyword evidence="6 8" id="KW-1133">Transmembrane helix</keyword>
<dbReference type="Proteomes" id="UP000050465">
    <property type="component" value="Unassembled WGS sequence"/>
</dbReference>
<feature type="transmembrane region" description="Helical" evidence="8">
    <location>
        <begin position="490"/>
        <end position="509"/>
    </location>
</feature>
<evidence type="ECO:0000256" key="2">
    <source>
        <dbReference type="ARBA" id="ARBA00022475"/>
    </source>
</evidence>
<feature type="transmembrane region" description="Helical" evidence="8">
    <location>
        <begin position="204"/>
        <end position="222"/>
    </location>
</feature>
<organism evidence="9 10">
    <name type="scientific">Phormidesmis priestleyi Ana</name>
    <dbReference type="NCBI Taxonomy" id="1666911"/>
    <lineage>
        <taxon>Bacteria</taxon>
        <taxon>Bacillati</taxon>
        <taxon>Cyanobacteriota</taxon>
        <taxon>Cyanophyceae</taxon>
        <taxon>Leptolyngbyales</taxon>
        <taxon>Leptolyngbyaceae</taxon>
        <taxon>Phormidesmis</taxon>
    </lineage>
</organism>
<evidence type="ECO:0000313" key="9">
    <source>
        <dbReference type="EMBL" id="KPQ37349.1"/>
    </source>
</evidence>
<feature type="transmembrane region" description="Helical" evidence="8">
    <location>
        <begin position="452"/>
        <end position="470"/>
    </location>
</feature>
<keyword evidence="7 8" id="KW-0472">Membrane</keyword>
<keyword evidence="2" id="KW-1003">Cell membrane</keyword>
<feature type="transmembrane region" description="Helical" evidence="8">
    <location>
        <begin position="419"/>
        <end position="440"/>
    </location>
</feature>
<sequence length="646" mass="71102">MATLGETGLGQSAAFTGKRPGLFASKSVVGWLVFWFAIALFIRLMNLTAKPAWMDEISTVMFSLGNSSRFIPTDQAISLDQILVGLRLRPDANSADVVNYLLSENNHPPAYFVLAQGWMKLAQAIIGDPKGYASLWAARALPALLGAAAVPAAYFLSWLSFYDSHPASRESASREFDESKSASSESTSHQSVQSGAAATAQPHLIGLTSAALMAVSPFSIFLSQEARHYTLAILMIMASLCCFTLAVRAVCDRTALGWLLILAWVVINTLSIAVHYFCGIALCAEGGVLLVMLVRQCLKSSSAWRQAPWPKIYVAAVGTLAGACIWLPILLNFYGSPQTTYITSEQGSWKFWIDPLAQSVVGWLYAFFSPITNGFGWQGITIIVLTSVSLLLLYAPWLLRQLRLGLQFQWTQPSLRPGLLAIGGFFAMANLLFFLICYGVGFDITRGHRYSFVYFPSIIILAGAGLAPFWQGFAQVKLPFIKQFIRGRTFVATVLFLGFLGTQVIVNDLSHLKFYKANRLVDFIQQNSTLPVVIAVDSTISAQPTVIGNEIVSVAWEVKRQLDADPTNREWVSEPQFVIAERNLVTNSDPRIQLIESIKGLPRPFDLWVLNMDPSLDSEQCLQPSDNSGTMGSHRYTHYICKQLSS</sequence>
<dbReference type="PANTHER" id="PTHR33908">
    <property type="entry name" value="MANNOSYLTRANSFERASE YKCB-RELATED"/>
    <property type="match status" value="1"/>
</dbReference>
<feature type="transmembrane region" description="Helical" evidence="8">
    <location>
        <begin position="261"/>
        <end position="291"/>
    </location>
</feature>
<dbReference type="InterPro" id="IPR050297">
    <property type="entry name" value="LipidA_mod_glycosyltrf_83"/>
</dbReference>
<evidence type="ECO:0000256" key="7">
    <source>
        <dbReference type="ARBA" id="ARBA00023136"/>
    </source>
</evidence>
<feature type="transmembrane region" description="Helical" evidence="8">
    <location>
        <begin position="351"/>
        <end position="368"/>
    </location>
</feature>
<evidence type="ECO:0000313" key="10">
    <source>
        <dbReference type="Proteomes" id="UP000050465"/>
    </source>
</evidence>
<dbReference type="AlphaFoldDB" id="A0A0P8C6F6"/>
<feature type="transmembrane region" description="Helical" evidence="8">
    <location>
        <begin position="28"/>
        <end position="45"/>
    </location>
</feature>
<reference evidence="9 10" key="1">
    <citation type="submission" date="2015-09" db="EMBL/GenBank/DDBJ databases">
        <title>Identification and resolution of microdiversity through metagenomic sequencing of parallel consortia.</title>
        <authorList>
            <person name="Nelson W.C."/>
            <person name="Romine M.F."/>
            <person name="Lindemann S.R."/>
        </authorList>
    </citation>
    <scope>NUCLEOTIDE SEQUENCE [LARGE SCALE GENOMIC DNA]</scope>
    <source>
        <strain evidence="9">Ana</strain>
    </source>
</reference>
<keyword evidence="3" id="KW-0328">Glycosyltransferase</keyword>
<dbReference type="EMBL" id="LJZR01000002">
    <property type="protein sequence ID" value="KPQ37349.1"/>
    <property type="molecule type" value="Genomic_DNA"/>
</dbReference>
<dbReference type="STRING" id="1666911.HLUCCA11_02615"/>
<accession>A0A0P8C6F6</accession>
<evidence type="ECO:0000256" key="6">
    <source>
        <dbReference type="ARBA" id="ARBA00022989"/>
    </source>
</evidence>
<protein>
    <submittedName>
        <fullName evidence="9">Putative membrane protein</fullName>
    </submittedName>
</protein>
<evidence type="ECO:0000256" key="1">
    <source>
        <dbReference type="ARBA" id="ARBA00004651"/>
    </source>
</evidence>
<evidence type="ECO:0000256" key="3">
    <source>
        <dbReference type="ARBA" id="ARBA00022676"/>
    </source>
</evidence>
<feature type="transmembrane region" description="Helical" evidence="8">
    <location>
        <begin position="380"/>
        <end position="399"/>
    </location>
</feature>
<comment type="subcellular location">
    <subcellularLocation>
        <location evidence="1">Cell membrane</location>
        <topology evidence="1">Multi-pass membrane protein</topology>
    </subcellularLocation>
</comment>
<evidence type="ECO:0000256" key="5">
    <source>
        <dbReference type="ARBA" id="ARBA00022692"/>
    </source>
</evidence>
<dbReference type="GO" id="GO:0009103">
    <property type="term" value="P:lipopolysaccharide biosynthetic process"/>
    <property type="evidence" value="ECO:0007669"/>
    <property type="project" value="UniProtKB-ARBA"/>
</dbReference>
<feature type="transmembrane region" description="Helical" evidence="8">
    <location>
        <begin position="229"/>
        <end position="249"/>
    </location>
</feature>